<dbReference type="EMBL" id="JARKHS020000544">
    <property type="protein sequence ID" value="KAK8788713.1"/>
    <property type="molecule type" value="Genomic_DNA"/>
</dbReference>
<evidence type="ECO:0000313" key="3">
    <source>
        <dbReference type="Proteomes" id="UP001321473"/>
    </source>
</evidence>
<evidence type="ECO:0000313" key="2">
    <source>
        <dbReference type="EMBL" id="KAK8788713.1"/>
    </source>
</evidence>
<organism evidence="2 3">
    <name type="scientific">Amblyomma americanum</name>
    <name type="common">Lone star tick</name>
    <dbReference type="NCBI Taxonomy" id="6943"/>
    <lineage>
        <taxon>Eukaryota</taxon>
        <taxon>Metazoa</taxon>
        <taxon>Ecdysozoa</taxon>
        <taxon>Arthropoda</taxon>
        <taxon>Chelicerata</taxon>
        <taxon>Arachnida</taxon>
        <taxon>Acari</taxon>
        <taxon>Parasitiformes</taxon>
        <taxon>Ixodida</taxon>
        <taxon>Ixodoidea</taxon>
        <taxon>Ixodidae</taxon>
        <taxon>Amblyomminae</taxon>
        <taxon>Amblyomma</taxon>
    </lineage>
</organism>
<feature type="non-terminal residue" evidence="2">
    <location>
        <position position="204"/>
    </location>
</feature>
<accession>A0AAQ4FPQ3</accession>
<evidence type="ECO:0000256" key="1">
    <source>
        <dbReference type="SAM" id="Coils"/>
    </source>
</evidence>
<sequence length="204" mass="23899">MTPEERLHMVQRFFGWDALLQLEKLTLECAEFGNCDRKRIEEITSECRVKLQEDDQNMKEAKLYKSLELGIRAVNLVLLEIDADSLKKTLQQGFEQHLSFFQEQALHKRLETAASYQHQKKALLEERSSDRVEHLSASAEQKLLESTRSLQRLNKRLKLVKEERLKESQTLEDRKVALERELELSKMRLAAAQETKDSLKNQFA</sequence>
<name>A0AAQ4FPQ3_AMBAM</name>
<proteinExistence type="predicted"/>
<dbReference type="AlphaFoldDB" id="A0AAQ4FPQ3"/>
<dbReference type="Proteomes" id="UP001321473">
    <property type="component" value="Unassembled WGS sequence"/>
</dbReference>
<comment type="caution">
    <text evidence="2">The sequence shown here is derived from an EMBL/GenBank/DDBJ whole genome shotgun (WGS) entry which is preliminary data.</text>
</comment>
<protein>
    <submittedName>
        <fullName evidence="2">Uncharacterized protein</fullName>
    </submittedName>
</protein>
<keyword evidence="1" id="KW-0175">Coiled coil</keyword>
<gene>
    <name evidence="2" type="ORF">V5799_021511</name>
</gene>
<keyword evidence="3" id="KW-1185">Reference proteome</keyword>
<reference evidence="2 3" key="1">
    <citation type="journal article" date="2023" name="Arcadia Sci">
        <title>De novo assembly of a long-read Amblyomma americanum tick genome.</title>
        <authorList>
            <person name="Chou S."/>
            <person name="Poskanzer K.E."/>
            <person name="Rollins M."/>
            <person name="Thuy-Boun P.S."/>
        </authorList>
    </citation>
    <scope>NUCLEOTIDE SEQUENCE [LARGE SCALE GENOMIC DNA]</scope>
    <source>
        <strain evidence="2">F_SG_1</strain>
        <tissue evidence="2">Salivary glands</tissue>
    </source>
</reference>
<feature type="coiled-coil region" evidence="1">
    <location>
        <begin position="136"/>
        <end position="202"/>
    </location>
</feature>